<dbReference type="EMBL" id="KB308725">
    <property type="protein sequence ID" value="ELT96801.1"/>
    <property type="molecule type" value="Genomic_DNA"/>
</dbReference>
<name>R7TZK0_CAPTE</name>
<proteinExistence type="predicted"/>
<keyword evidence="1" id="KW-0472">Membrane</keyword>
<reference evidence="3" key="3">
    <citation type="submission" date="2015-06" db="UniProtKB">
        <authorList>
            <consortium name="EnsemblMetazoa"/>
        </authorList>
    </citation>
    <scope>IDENTIFICATION</scope>
</reference>
<sequence>MGIMISKYNLKVALTDRDPRMNIHVYYVPVRLAYSLDVRYSSLTVAPTNKQVLFCLACITTGKVIECNHSTIEHDCDCANEWWEPAIEECTPCDEICAFDAPICRQYCNVFAATKFDPMTDQGSSYLYFIFVPVCLAMAAALICLVIYINRDKCLAKFGVPETDKVCLQQDSETMGAEGIQGNSSDEDSPLCVL</sequence>
<dbReference type="Proteomes" id="UP000014760">
    <property type="component" value="Unassembled WGS sequence"/>
</dbReference>
<reference evidence="2 4" key="2">
    <citation type="journal article" date="2013" name="Nature">
        <title>Insights into bilaterian evolution from three spiralian genomes.</title>
        <authorList>
            <person name="Simakov O."/>
            <person name="Marletaz F."/>
            <person name="Cho S.J."/>
            <person name="Edsinger-Gonzales E."/>
            <person name="Havlak P."/>
            <person name="Hellsten U."/>
            <person name="Kuo D.H."/>
            <person name="Larsson T."/>
            <person name="Lv J."/>
            <person name="Arendt D."/>
            <person name="Savage R."/>
            <person name="Osoegawa K."/>
            <person name="de Jong P."/>
            <person name="Grimwood J."/>
            <person name="Chapman J.A."/>
            <person name="Shapiro H."/>
            <person name="Aerts A."/>
            <person name="Otillar R.P."/>
            <person name="Terry A.Y."/>
            <person name="Boore J.L."/>
            <person name="Grigoriev I.V."/>
            <person name="Lindberg D.R."/>
            <person name="Seaver E.C."/>
            <person name="Weisblat D.A."/>
            <person name="Putnam N.H."/>
            <person name="Rokhsar D.S."/>
        </authorList>
    </citation>
    <scope>NUCLEOTIDE SEQUENCE</scope>
    <source>
        <strain evidence="2 4">I ESC-2004</strain>
    </source>
</reference>
<evidence type="ECO:0000313" key="4">
    <source>
        <dbReference type="Proteomes" id="UP000014760"/>
    </source>
</evidence>
<evidence type="ECO:0000313" key="2">
    <source>
        <dbReference type="EMBL" id="ELT96801.1"/>
    </source>
</evidence>
<reference evidence="4" key="1">
    <citation type="submission" date="2012-12" db="EMBL/GenBank/DDBJ databases">
        <authorList>
            <person name="Hellsten U."/>
            <person name="Grimwood J."/>
            <person name="Chapman J.A."/>
            <person name="Shapiro H."/>
            <person name="Aerts A."/>
            <person name="Otillar R.P."/>
            <person name="Terry A.Y."/>
            <person name="Boore J.L."/>
            <person name="Simakov O."/>
            <person name="Marletaz F."/>
            <person name="Cho S.-J."/>
            <person name="Edsinger-Gonzales E."/>
            <person name="Havlak P."/>
            <person name="Kuo D.-H."/>
            <person name="Larsson T."/>
            <person name="Lv J."/>
            <person name="Arendt D."/>
            <person name="Savage R."/>
            <person name="Osoegawa K."/>
            <person name="de Jong P."/>
            <person name="Lindberg D.R."/>
            <person name="Seaver E.C."/>
            <person name="Weisblat D.A."/>
            <person name="Putnam N.H."/>
            <person name="Grigoriev I.V."/>
            <person name="Rokhsar D.S."/>
        </authorList>
    </citation>
    <scope>NUCLEOTIDE SEQUENCE</scope>
    <source>
        <strain evidence="4">I ESC-2004</strain>
    </source>
</reference>
<dbReference type="EMBL" id="AMQN01002237">
    <property type="status" value="NOT_ANNOTATED_CDS"/>
    <property type="molecule type" value="Genomic_DNA"/>
</dbReference>
<feature type="transmembrane region" description="Helical" evidence="1">
    <location>
        <begin position="126"/>
        <end position="149"/>
    </location>
</feature>
<keyword evidence="1" id="KW-1133">Transmembrane helix</keyword>
<accession>R7TZK0</accession>
<keyword evidence="1" id="KW-0812">Transmembrane</keyword>
<organism evidence="2">
    <name type="scientific">Capitella teleta</name>
    <name type="common">Polychaete worm</name>
    <dbReference type="NCBI Taxonomy" id="283909"/>
    <lineage>
        <taxon>Eukaryota</taxon>
        <taxon>Metazoa</taxon>
        <taxon>Spiralia</taxon>
        <taxon>Lophotrochozoa</taxon>
        <taxon>Annelida</taxon>
        <taxon>Polychaeta</taxon>
        <taxon>Sedentaria</taxon>
        <taxon>Scolecida</taxon>
        <taxon>Capitellidae</taxon>
        <taxon>Capitella</taxon>
    </lineage>
</organism>
<dbReference type="HOGENOM" id="CLU_1403670_0_0_1"/>
<protein>
    <submittedName>
        <fullName evidence="2 3">Uncharacterized protein</fullName>
    </submittedName>
</protein>
<keyword evidence="4" id="KW-1185">Reference proteome</keyword>
<evidence type="ECO:0000256" key="1">
    <source>
        <dbReference type="SAM" id="Phobius"/>
    </source>
</evidence>
<evidence type="ECO:0000313" key="3">
    <source>
        <dbReference type="EnsemblMetazoa" id="CapteP205133"/>
    </source>
</evidence>
<dbReference type="EnsemblMetazoa" id="CapteT205133">
    <property type="protein sequence ID" value="CapteP205133"/>
    <property type="gene ID" value="CapteG205133"/>
</dbReference>
<gene>
    <name evidence="2" type="ORF">CAPTEDRAFT_205133</name>
</gene>
<dbReference type="AlphaFoldDB" id="R7TZK0"/>